<accession>A0A2S5ZXH5</accession>
<dbReference type="EMBL" id="PSZD01000028">
    <property type="protein sequence ID" value="PPJ22644.1"/>
    <property type="molecule type" value="Genomic_DNA"/>
</dbReference>
<protein>
    <submittedName>
        <fullName evidence="2">Uncharacterized protein</fullName>
    </submittedName>
</protein>
<comment type="caution">
    <text evidence="2">The sequence shown here is derived from an EMBL/GenBank/DDBJ whole genome shotgun (WGS) entry which is preliminary data.</text>
</comment>
<feature type="transmembrane region" description="Helical" evidence="1">
    <location>
        <begin position="118"/>
        <end position="137"/>
    </location>
</feature>
<reference evidence="2 3" key="1">
    <citation type="submission" date="2018-02" db="EMBL/GenBank/DDBJ databases">
        <title>8 Nocardia nova and 1 Nocardia cyriacigeorgica strain used for evolution to TMP-SMX.</title>
        <authorList>
            <person name="Mehta H."/>
            <person name="Weng J."/>
            <person name="Shamoo Y."/>
        </authorList>
    </citation>
    <scope>NUCLEOTIDE SEQUENCE [LARGE SCALE GENOMIC DNA]</scope>
    <source>
        <strain evidence="2 3">BAA2227</strain>
    </source>
</reference>
<dbReference type="AlphaFoldDB" id="A0A2S5ZXH5"/>
<name>A0A2S5ZXH5_9NOCA</name>
<keyword evidence="1" id="KW-1133">Transmembrane helix</keyword>
<sequence length="157" mass="16323">MRDPQAKPESFGPHGATAIAAAITALIVGLLAGIAGILWVLYTIAGIEDQAREAPTEISPSSDLLAMGIVAAVIGLAWVVGGFLLLMYMRTGRVLLILASGAALVGSVVQLVNRGFAFLYMPIAVSLLILILCAVPATGRWIVSEHLEPNPDVGHDA</sequence>
<feature type="transmembrane region" description="Helical" evidence="1">
    <location>
        <begin position="64"/>
        <end position="87"/>
    </location>
</feature>
<keyword evidence="1" id="KW-0472">Membrane</keyword>
<dbReference type="RefSeq" id="WP_104364534.1">
    <property type="nucleotide sequence ID" value="NZ_PSZD01000028.1"/>
</dbReference>
<organism evidence="2 3">
    <name type="scientific">Nocardia nova</name>
    <dbReference type="NCBI Taxonomy" id="37330"/>
    <lineage>
        <taxon>Bacteria</taxon>
        <taxon>Bacillati</taxon>
        <taxon>Actinomycetota</taxon>
        <taxon>Actinomycetes</taxon>
        <taxon>Mycobacteriales</taxon>
        <taxon>Nocardiaceae</taxon>
        <taxon>Nocardia</taxon>
    </lineage>
</organism>
<feature type="transmembrane region" description="Helical" evidence="1">
    <location>
        <begin position="21"/>
        <end position="44"/>
    </location>
</feature>
<keyword evidence="1" id="KW-0812">Transmembrane</keyword>
<dbReference type="Proteomes" id="UP000238356">
    <property type="component" value="Unassembled WGS sequence"/>
</dbReference>
<keyword evidence="3" id="KW-1185">Reference proteome</keyword>
<proteinExistence type="predicted"/>
<feature type="transmembrane region" description="Helical" evidence="1">
    <location>
        <begin position="94"/>
        <end position="112"/>
    </location>
</feature>
<gene>
    <name evidence="2" type="ORF">C5F51_30400</name>
</gene>
<evidence type="ECO:0000313" key="2">
    <source>
        <dbReference type="EMBL" id="PPJ22644.1"/>
    </source>
</evidence>
<evidence type="ECO:0000256" key="1">
    <source>
        <dbReference type="SAM" id="Phobius"/>
    </source>
</evidence>
<evidence type="ECO:0000313" key="3">
    <source>
        <dbReference type="Proteomes" id="UP000238356"/>
    </source>
</evidence>